<evidence type="ECO:0000256" key="4">
    <source>
        <dbReference type="ARBA" id="ARBA00022701"/>
    </source>
</evidence>
<reference evidence="23" key="1">
    <citation type="journal article" date="2022" name="bioRxiv">
        <title>Sequencing and chromosome-scale assembly of the giantPleurodeles waltlgenome.</title>
        <authorList>
            <person name="Brown T."/>
            <person name="Elewa A."/>
            <person name="Iarovenko S."/>
            <person name="Subramanian E."/>
            <person name="Araus A.J."/>
            <person name="Petzold A."/>
            <person name="Susuki M."/>
            <person name="Suzuki K.-i.T."/>
            <person name="Hayashi T."/>
            <person name="Toyoda A."/>
            <person name="Oliveira C."/>
            <person name="Osipova E."/>
            <person name="Leigh N.D."/>
            <person name="Simon A."/>
            <person name="Yun M.H."/>
        </authorList>
    </citation>
    <scope>NUCLEOTIDE SEQUENCE</scope>
    <source>
        <strain evidence="23">20211129_DDA</strain>
        <tissue evidence="23">Liver</tissue>
    </source>
</reference>
<feature type="compositionally biased region" description="Basic and acidic residues" evidence="13">
    <location>
        <begin position="5328"/>
        <end position="5341"/>
    </location>
</feature>
<evidence type="ECO:0000259" key="15">
    <source>
        <dbReference type="Pfam" id="PF08393"/>
    </source>
</evidence>
<feature type="region of interest" description="Disordered" evidence="13">
    <location>
        <begin position="5167"/>
        <end position="5381"/>
    </location>
</feature>
<feature type="domain" description="Dynein heavy chain hydrolytic ATP-binding dynein motor region" evidence="16">
    <location>
        <begin position="1796"/>
        <end position="2108"/>
    </location>
</feature>
<dbReference type="Gene3D" id="1.20.1270.280">
    <property type="match status" value="1"/>
</dbReference>
<feature type="domain" description="Dynein heavy chain coiled coil stalk" evidence="17">
    <location>
        <begin position="3182"/>
        <end position="3505"/>
    </location>
</feature>
<feature type="domain" description="Dynein heavy chain ATP-binding dynein motor region" evidence="19">
    <location>
        <begin position="3634"/>
        <end position="3851"/>
    </location>
</feature>
<feature type="region of interest" description="Disordered" evidence="13">
    <location>
        <begin position="1254"/>
        <end position="1284"/>
    </location>
</feature>
<dbReference type="InterPro" id="IPR024743">
    <property type="entry name" value="Dynein_HC_stalk"/>
</dbReference>
<dbReference type="Gene3D" id="1.20.58.1120">
    <property type="match status" value="1"/>
</dbReference>
<evidence type="ECO:0000256" key="7">
    <source>
        <dbReference type="ARBA" id="ARBA00022840"/>
    </source>
</evidence>
<dbReference type="Pfam" id="PF18199">
    <property type="entry name" value="Dynein_C"/>
    <property type="match status" value="1"/>
</dbReference>
<dbReference type="InterPro" id="IPR013602">
    <property type="entry name" value="Dynein_heavy_linker"/>
</dbReference>
<feature type="region of interest" description="Disordered" evidence="13">
    <location>
        <begin position="1682"/>
        <end position="1738"/>
    </location>
</feature>
<evidence type="ECO:0000256" key="13">
    <source>
        <dbReference type="SAM" id="MobiDB-lite"/>
    </source>
</evidence>
<evidence type="ECO:0000256" key="8">
    <source>
        <dbReference type="ARBA" id="ARBA00023017"/>
    </source>
</evidence>
<keyword evidence="6" id="KW-0547">Nucleotide-binding</keyword>
<dbReference type="Pfam" id="PF17852">
    <property type="entry name" value="Dynein_AAA_lid"/>
    <property type="match status" value="1"/>
</dbReference>
<dbReference type="GO" id="GO:0007018">
    <property type="term" value="P:microtubule-based movement"/>
    <property type="evidence" value="ECO:0007669"/>
    <property type="project" value="InterPro"/>
</dbReference>
<proteinExistence type="inferred from homology"/>
<evidence type="ECO:0000256" key="6">
    <source>
        <dbReference type="ARBA" id="ARBA00022741"/>
    </source>
</evidence>
<keyword evidence="9 12" id="KW-0175">Coiled coil</keyword>
<evidence type="ECO:0000256" key="9">
    <source>
        <dbReference type="ARBA" id="ARBA00023054"/>
    </source>
</evidence>
<feature type="compositionally biased region" description="Polar residues" evidence="13">
    <location>
        <begin position="5037"/>
        <end position="5053"/>
    </location>
</feature>
<evidence type="ECO:0000313" key="23">
    <source>
        <dbReference type="EMBL" id="KAJ1184768.1"/>
    </source>
</evidence>
<keyword evidence="11" id="KW-0206">Cytoskeleton</keyword>
<feature type="compositionally biased region" description="Basic and acidic residues" evidence="13">
    <location>
        <begin position="5247"/>
        <end position="5264"/>
    </location>
</feature>
<keyword evidence="7" id="KW-0067">ATP-binding</keyword>
<dbReference type="PANTHER" id="PTHR46961">
    <property type="entry name" value="DYNEIN HEAVY CHAIN 1, AXONEMAL-LIKE PROTEIN"/>
    <property type="match status" value="1"/>
</dbReference>
<dbReference type="Gene3D" id="1.10.8.1220">
    <property type="match status" value="1"/>
</dbReference>
<dbReference type="InterPro" id="IPR041228">
    <property type="entry name" value="Dynein_C"/>
</dbReference>
<feature type="compositionally biased region" description="Basic and acidic residues" evidence="13">
    <location>
        <begin position="1687"/>
        <end position="1700"/>
    </location>
</feature>
<feature type="domain" description="Dynein heavy chain linker" evidence="15">
    <location>
        <begin position="1073"/>
        <end position="1252"/>
    </location>
</feature>
<dbReference type="Gene3D" id="1.20.140.100">
    <property type="entry name" value="Dynein heavy chain, N-terminal domain 2"/>
    <property type="match status" value="1"/>
</dbReference>
<dbReference type="InterPro" id="IPR013594">
    <property type="entry name" value="Dynein_heavy_tail"/>
</dbReference>
<dbReference type="Gene3D" id="1.10.287.2620">
    <property type="match status" value="1"/>
</dbReference>
<feature type="compositionally biased region" description="Polar residues" evidence="13">
    <location>
        <begin position="1708"/>
        <end position="1723"/>
    </location>
</feature>
<evidence type="ECO:0000256" key="1">
    <source>
        <dbReference type="ARBA" id="ARBA00004245"/>
    </source>
</evidence>
<dbReference type="GO" id="GO:0031514">
    <property type="term" value="C:motile cilium"/>
    <property type="evidence" value="ECO:0007669"/>
    <property type="project" value="UniProtKB-ARBA"/>
</dbReference>
<keyword evidence="5" id="KW-0677">Repeat</keyword>
<evidence type="ECO:0000259" key="14">
    <source>
        <dbReference type="Pfam" id="PF08385"/>
    </source>
</evidence>
<dbReference type="Gene3D" id="3.20.180.20">
    <property type="entry name" value="Dynein heavy chain, N-terminal domain 2"/>
    <property type="match status" value="1"/>
</dbReference>
<keyword evidence="10" id="KW-0505">Motor protein</keyword>
<comment type="subcellular location">
    <subcellularLocation>
        <location evidence="1">Cytoplasm</location>
        <location evidence="1">Cytoskeleton</location>
    </subcellularLocation>
</comment>
<evidence type="ECO:0000256" key="5">
    <source>
        <dbReference type="ARBA" id="ARBA00022737"/>
    </source>
</evidence>
<feature type="compositionally biased region" description="Low complexity" evidence="13">
    <location>
        <begin position="5061"/>
        <end position="5075"/>
    </location>
</feature>
<dbReference type="Pfam" id="PF12774">
    <property type="entry name" value="AAA_6"/>
    <property type="match status" value="1"/>
</dbReference>
<dbReference type="FunFam" id="1.10.287.2620:FF:000001">
    <property type="entry name" value="Cytoplasmic dynein heavy chain 1"/>
    <property type="match status" value="1"/>
</dbReference>
<organism evidence="23 24">
    <name type="scientific">Pleurodeles waltl</name>
    <name type="common">Iberian ribbed newt</name>
    <dbReference type="NCBI Taxonomy" id="8319"/>
    <lineage>
        <taxon>Eukaryota</taxon>
        <taxon>Metazoa</taxon>
        <taxon>Chordata</taxon>
        <taxon>Craniata</taxon>
        <taxon>Vertebrata</taxon>
        <taxon>Euteleostomi</taxon>
        <taxon>Amphibia</taxon>
        <taxon>Batrachia</taxon>
        <taxon>Caudata</taxon>
        <taxon>Salamandroidea</taxon>
        <taxon>Salamandridae</taxon>
        <taxon>Pleurodelinae</taxon>
        <taxon>Pleurodeles</taxon>
    </lineage>
</organism>
<dbReference type="GO" id="GO:0051959">
    <property type="term" value="F:dynein light intermediate chain binding"/>
    <property type="evidence" value="ECO:0007669"/>
    <property type="project" value="InterPro"/>
</dbReference>
<dbReference type="InterPro" id="IPR041466">
    <property type="entry name" value="Dynein_AAA5_ext"/>
</dbReference>
<feature type="coiled-coil region" evidence="12">
    <location>
        <begin position="999"/>
        <end position="1066"/>
    </location>
</feature>
<dbReference type="InterPro" id="IPR035706">
    <property type="entry name" value="AAA_9"/>
</dbReference>
<dbReference type="Proteomes" id="UP001066276">
    <property type="component" value="Chromosome 3_1"/>
</dbReference>
<feature type="compositionally biased region" description="Acidic residues" evidence="13">
    <location>
        <begin position="5312"/>
        <end position="5327"/>
    </location>
</feature>
<feature type="coiled-coil region" evidence="12">
    <location>
        <begin position="3381"/>
        <end position="3436"/>
    </location>
</feature>
<feature type="region of interest" description="Disordered" evidence="13">
    <location>
        <begin position="5016"/>
        <end position="5085"/>
    </location>
</feature>
<sequence length="5410" mass="613173">METPLYSTQQFCPKGLNAGRIPKANITFPLNYHEPKVFVNLLKLMSNEVVHVAESVIGGDVLTEPMAQASLKEALKICATFRGTYLDIKVKADEINSKKNEENTNNIAKKPTDSLWNVKMYGPLAAKFTWREWPPNKKKRGKEKDNEDEWLDSPWPPHSAKCFQNMNMFMERCNDVLDLLETMKHFQVLETVVKIGGAGSPSLDARVEEIWDTYSRTKETFISQASDIFIIDRNNPFEKAFFDFRIVIKDLEHRLAGILRVSFQQCHTIGAQLRLLEVFEGISRRELIKEHLRDQDQQLVSMFIEELTQVKDMFQQMCEDPPQHINTTPTVSKLVWIKGLKARISEPMTKLKMVSPVSLDGDLGWKLRNIYTETVEEFERYEDNLVTSWLQAAKEELSDSIKLPLLAVGDNKEELDYYYKIHLNLNADLLLLLREAKYLMKPPFHVQLKEPVQSVVRTVDMHKLKVLLSHLETVVSKYNEVMRMIADYEMPLFDKKLIHITELLKDGLEVFTWNMEESADYIERLTSCIWVDLHTNYNIVKHNYEVILSLTCAWYKRNLDIFSSRDLNKRYSITELVIEQKNLEHELERQLLPEGQIIHSLVQKSFEAVGISEASPAWQEYIQHIDVLVLQALKKVTITSLASMLNTLLDCEHEPLLCVQVELIDNEVAFSPPLDQGAAQQSVLEHIEDWLKTFLLRQSLIKGLSSLAKDDFHDYTSTDEEALQLVGYILENVGTTVQDCQATLDVFGSYTFLWKQDINATFVAFLHGQSSVKRASGLLTPEDTPAQAAESLIESSQSLQSSNLRSQSKLLIEAERAFIQAKDAGGKTLDGPLLEDFDVEISAYRVARDSLRNLPDNQNLGWIQVDFTPIKQVLSAYAFKWMWTFTKYLIDQMTHTLRSLDSFLKRTEPQVERITGEERDTGSFMKMMRLFNEVSAKQAEMDVQFVVMQKTVTLLEKYEMKLPTVSEILYKAMPGRWSNMKTKVSLAKQRLGPRIQQEAERVTKDLAQFQTKLDVLGNEIEKSDVYTLHCSAEKAFSLIGSFSKQVKSLQNEAKDLKELQELLETTVVDFTILDHCEDLVRNLSLLWQNVDVIQKEQEGWKKELWQDMDTEKLYKSTSQQQRLMMSLPQEVQEWQVYIGTVESIHIIQLTLPLIEDLSNPAMRTRHWKQLVRQTGGVLRVTAESLRAMTLGDLLALGLQKHTGHVKTIVQRAVRDVTIENALKNCEEVWLSKIFDLRPHCRVISAKGYNEDLASSVSGSQHNKADAPNKSAPSTKHSRRTSRQLEKAFHLSRKGGRGSALSLYDSLKYIEELGTVMLLKNTECIFEELENHQVVLATMQNYSETGSFLDEVIKWQKKLQVIETSVHLWLLVQEKWAQLEEVFSTLGVRMAMPKEAVLFADVHHNFSCLMKAAEENPNILQNCMRRGLQGSLEQMNHKLERCQHAVRLNLEQRRLAFPRFYFLSIEDTLNIVCFAYDPSRLNEYLMKMFEHIESLIYERNENPEMVGYKILGVRSFLSEKLYLVQPLECKGSIESWLPQLVSSVKGALQQHVHAALGYRKADTRRERAIHSAGARRVLISSTRVSKEDSATQRKKSLTPSVMKENAALEARDREAAVVEQKAQHWVLETVSEVAQLYTCIQFSNTLNQLINEGSRRTKDVIQDCLSDLTGGIECAARILNEIPPDDIPSAKRASEAEKEDNGQGFSLKPASSTDNWKSAPSCGTNEGGSVPNEGEGRITPAGRLKLTNHLTLLLHQRDVIQQLASEAAPGLSPHLLYRYDENTMDVVVKIGDVEFGYGFEYQGSAEHILIMPLTERAFLNISAAVSCMVGAMCMGPEGSGKRSTVRELSLCLGRALFVFNCTRSMDHSILQDICKGMASAGAWICFNGLEQLQLSELTTLGQLLGLIQAARHSGKETLSLQLEEISLNPAGACISVIGSSSVSSTQSWRSTSASCMLPANLLRNFRIVSISDVPLSFILESLLLIRGFSRTALLARKLLALLDVSSNLFKTFSATTMKTQHGIQPEWSMSGIQSLLSEAKNVLQSLKSHHGIVQGDGVSGNADESRLQTLEDRAIMSAIHHCASPQLTGDKVKVFESLVAALWPDVVSSTRGSVTSNDNSDMNWNIPAVTAPEDKFEQQVPAAQRAEETICPPEITKAVTLAAKKRHITPSSTFVSNVSHLVQLASKYQTVALIGPAGCGKSECIKTYTETLRQMGRRATVNTVFIRALELRNLLGCMDHESGWVDGLLPKLFRKYCYQHESSDETHLKLLHLDGEIDEEQMELMMNIFRRADTCVLENNERIKMSASLRIFWELDTLAHVSPAVACRVAILAVARSDSDWKLLLSAWVASHDSERQQLLQRLTESFLEPTMLFFKKKLMTEHRTRTKNVTLTEDNVIQTFFRIFQALSLTVPEILLEDVKKYFLFSCIWAFGGSLESQQKTTFSRWWRKHFKNHCVFPGDGEIWDYYVDSETHQFMKWNENISPYSIPHGQGIPSEAFVRTMHSEQILFLSNLLSIAGWPVILVGEAGCGKTAVMQEHISTLCSGDVADLLELKIATNRSTDTKMVWGCLKERLEWRNGSLYTPAGNKKLLCLFDDLHLAKVDQHGSQPACEFVRQLLDQGGIFDPFSFKWKTVKNIIYLATLAMAAPTERNPMPSQRLLRHFCVLHCPYHSQRDQIGIFSTMLNAHFLQPVTDTKAGSLIASANDHLQELLLAITTISVELQERMRSAFLGTYERCHYIFTLRDLSKIFRNICLSLDGNTTSEKLLYLWRHECDWVYGHRMVSLVDYSRYEQEYTIAAKKVLTNEEQLHLILSPCQPLFSNIIEDEGGLITTSSKQQEFNFVKRNEKAGNQLHALDGYQLTFDIPRVQKLLAEAMREYNKANPRIIITFYKNTLEHLCRLTRNLWSPHESAHTMLCGEGCPKSSVLLVRLAAHLCGFTVIHVGFPPTDESSEWKAHHFKTQLVDSYIKAGLKGQHTIFLLTEEEADNTALVYMRDFVVSGSVSHLFTSEQQATIANAMRSEVTSAGLTYSKESAWNFFLQSVQQNFRWILIYSSTGANFYRKCLEFPSLVNALNVYFIPHWSRESLVEHADHYIQHLEMLSNKEKENVCHLLASMHLAIANYDRCKQGRGEYGHITNTTFETFVQCFTDLMKKKHHEIMEVHELMKSVLSYTETKIKSYTALANDLQQQMAALNEHKEGTLQILVQIAQDKVVVEQKIHSVQQHMIKIKGFQKLLPEYQLAHEKAVYKASAIIADIKKLVMDMDITALGELRGMQKPDVDTEELMASIIIILKSPNTDLTWSKGAKRQMANMDRFLNELSSFDKIQLSESTLELLESNIKKSTFTVENMERKAGGNVAAGTLLRWLQRAVHHYRLKASKVKPLQSKVEEMRIALEEAEQKMKSLQQKKDALIVRLNDLEKSFEEATIDKSKQEQKTIGISQRLQKAGALIQLLEVENNKYTQIIGSLQDRLSGLPGSTAIAAGFVSYLGAYESLFRQLILTVEWPKALKERGFPLVIDSIDPVKGRVIDFAVQFFWEESEQKDITDATGIPEVEHSHENLDSYESELRLEDLISDHHAIEGMSVVKPACQHTLSLPIISEENYREYMEALLRILIKESEMQEWIVRDWTQPQMENAAILRFSWQRPALLIDPCGEGKKWFDAVQGSSTKMTFTSVTLKTRQDNSILAPVEKAIATGSNLVLHNYNNKWDHLLKPLIDHCSALIDHTIQQGPSDILSFNGHRLLCSDQFKLYLVASEDEPQLSAEISSGTTIINFSPCEESLGKALLHRAFACIQPELHIELQKVTKAILQQQHSLQQLEKMVRDCFISSDTNDVDNTDRMTAVFNHKQEVSEKLQETTSLRKKLVQLRNQLLPLASRGALLFTTLKALRPLAAEYQFSLRFFLQLFDKAIGARDVGAECDIQIEDIKGDSVRLAPSSSLPSEPDAGAQETFGNQGQDESGMKEILTVPHGPQLPSPGVLYRGLAANQIKELMEQSTKTFYQTMTQSLLPEHTLLACTLLCFQIQQQGKENLFSDDELSFFVQGSSAFGNSALGLGDMSSDLSPPSWLPSDRWQDVLVLSTVPGPLHSVCIQVTGKSSVWEKWYNLVYPELEKLPFEATENKEDHLRISGHPDQDTFLEFHKLLILRAFRPDRIPAALSQYLRKHMGDLVLSSSFPDIDEISSLPEEILGVLVLLQQQQGSTKASSYESIVMSLDPAHIICTAAKDRGIPVSMVSIKNGHASEIKTSLDDIMNQDGWLIIENLQLASQKFLEDLHQNMMYAKKMKESHNEEGRFCVWLTTEPGGPIPQHFLKSLKKVSWHVFVSAHIATTAVLGPLAPSGSPVVLMQVAILSALEQVKEDLYVKLKAMQMNIRVFCFGVCILHGILLVQQALPRTGSTHLLTVGHVQLNQAIKAVIALSLKKQTSEEDFLQVLKDIVSIVYTNLTTRSEDMCFIQALTHEIINKCQQQTDSIDIGGLTIPVPSANVEPLQYSTWLSDKFPKGCSVGEPLLPRRAERAATEAHSAQFLQGLADMADALQSGFPPANPQRYKSVREKFRLRRSLDMISEQLPPMLEVGTLAVADGSSLSPHLRSSHIGEGYGEALELPETIEYGLLQECHWMNASLYYIKQQVADLSKAMVVGSFAVPQHLSMTVTSLQEGDLPQAWLHPHCRPTSHSLLSWLTDLQQKHSQLKQWLKKGLMPFANGEKGALTAIRPGCLVNPEALFVALRHEYALQHGYLLDEVVLHCQISEYPDYKPEAQGYPIYLERLVMQNATWDFKQNHLKESRNELFPLPFVTVTPAHHMDVKSNEEGIEIYECPLYLDNTKQLCVAKIPLLCPKPIQQWHLKRVAIILNPEPDVFFTPKLNSFVNSRPRDRRQHSMAINTRSLTDISFYTKLFHPTRETTYHQGIPTVKLDQDEEIDSQVMDRTSANDKTEFQKDHLDGNVDLLEDHQHGEVQGDVMLPPPTMDADSTSPQGEHEDIIRQTYFSRQESHQTPNVPAEEDHNKGTTHKIELETQQDLPLQSDKHTDSDRQHESSVNCNGSSDDTANGNQIEKDGVENLDNAINNQNSNASSHARKDDAKHVITDRRNADDYGGVYDKEDNLLDSDMKYSLSSKQKMDFQVEDLQKDMDPLQEYQNKESGDNLMLFPSSIIAQALHAEQNLKDMIKQPSSSDRKSHQTTDRTINEEMSRTDLENEDMSRTYLEKWPELPFENINNQESDREHIDEEQNKLEVQKSSSFVEENDNDYKEDVKKETHVNRAESSDASSDTSEENARDAFIVDEYENGEYKTNQNNRIESDHVLNDSANDQANDDQSFDDEPNDDDNYEKYEHDYKNEFRVETNSTAGDLGGAELRNHSAGSQTGRDKNRPGRNLESAEYDENCQVTATSFLGLITESKAESESEDDFNF</sequence>
<evidence type="ECO:0000259" key="16">
    <source>
        <dbReference type="Pfam" id="PF12774"/>
    </source>
</evidence>
<feature type="domain" description="Dynein heavy chain linker" evidence="15">
    <location>
        <begin position="1313"/>
        <end position="1553"/>
    </location>
</feature>
<dbReference type="Gene3D" id="1.10.472.130">
    <property type="match status" value="1"/>
</dbReference>
<dbReference type="Pfam" id="PF12781">
    <property type="entry name" value="AAA_9"/>
    <property type="match status" value="1"/>
</dbReference>
<dbReference type="Gene3D" id="3.10.490.20">
    <property type="match status" value="1"/>
</dbReference>
<dbReference type="Pfam" id="PF08393">
    <property type="entry name" value="DHC_N2"/>
    <property type="match status" value="2"/>
</dbReference>
<keyword evidence="8" id="KW-0243">Dynein</keyword>
<dbReference type="Gene3D" id="3.40.50.300">
    <property type="entry name" value="P-loop containing nucleotide triphosphate hydrolases"/>
    <property type="match status" value="6"/>
</dbReference>
<dbReference type="InterPro" id="IPR043160">
    <property type="entry name" value="Dynein_C_barrel"/>
</dbReference>
<feature type="domain" description="Dynein heavy chain C-terminal" evidence="22">
    <location>
        <begin position="4602"/>
        <end position="4853"/>
    </location>
</feature>
<evidence type="ECO:0000256" key="11">
    <source>
        <dbReference type="ARBA" id="ARBA00023212"/>
    </source>
</evidence>
<feature type="compositionally biased region" description="Basic and acidic residues" evidence="13">
    <location>
        <begin position="5025"/>
        <end position="5036"/>
    </location>
</feature>
<dbReference type="Gene3D" id="1.20.920.30">
    <property type="match status" value="1"/>
</dbReference>
<keyword evidence="24" id="KW-1185">Reference proteome</keyword>
<dbReference type="Pfam" id="PF12775">
    <property type="entry name" value="AAA_7"/>
    <property type="match status" value="1"/>
</dbReference>
<evidence type="ECO:0000313" key="24">
    <source>
        <dbReference type="Proteomes" id="UP001066276"/>
    </source>
</evidence>
<dbReference type="InterPro" id="IPR027417">
    <property type="entry name" value="P-loop_NTPase"/>
</dbReference>
<evidence type="ECO:0000256" key="12">
    <source>
        <dbReference type="SAM" id="Coils"/>
    </source>
</evidence>
<feature type="compositionally biased region" description="Basic and acidic residues" evidence="13">
    <location>
        <begin position="5167"/>
        <end position="5209"/>
    </location>
</feature>
<evidence type="ECO:0000259" key="18">
    <source>
        <dbReference type="Pfam" id="PF12780"/>
    </source>
</evidence>
<evidence type="ECO:0000256" key="10">
    <source>
        <dbReference type="ARBA" id="ARBA00023175"/>
    </source>
</evidence>
<dbReference type="InterPro" id="IPR042228">
    <property type="entry name" value="Dynein_linker_3"/>
</dbReference>
<evidence type="ECO:0000259" key="19">
    <source>
        <dbReference type="Pfam" id="PF12781"/>
    </source>
</evidence>
<dbReference type="Gene3D" id="1.20.920.20">
    <property type="match status" value="1"/>
</dbReference>
<dbReference type="InterPro" id="IPR024317">
    <property type="entry name" value="Dynein_heavy_chain_D4_dom"/>
</dbReference>
<feature type="domain" description="Dynein heavy chain 3 AAA+ lid" evidence="21">
    <location>
        <begin position="2719"/>
        <end position="2804"/>
    </location>
</feature>
<evidence type="ECO:0000259" key="22">
    <source>
        <dbReference type="Pfam" id="PF18199"/>
    </source>
</evidence>
<dbReference type="GO" id="GO:0030286">
    <property type="term" value="C:dynein complex"/>
    <property type="evidence" value="ECO:0007669"/>
    <property type="project" value="UniProtKB-KW"/>
</dbReference>
<dbReference type="GO" id="GO:0005524">
    <property type="term" value="F:ATP binding"/>
    <property type="evidence" value="ECO:0007669"/>
    <property type="project" value="UniProtKB-KW"/>
</dbReference>
<evidence type="ECO:0000256" key="3">
    <source>
        <dbReference type="ARBA" id="ARBA00022490"/>
    </source>
</evidence>
<evidence type="ECO:0000259" key="17">
    <source>
        <dbReference type="Pfam" id="PF12777"/>
    </source>
</evidence>
<dbReference type="Gene3D" id="1.10.8.710">
    <property type="match status" value="1"/>
</dbReference>
<dbReference type="GO" id="GO:0005874">
    <property type="term" value="C:microtubule"/>
    <property type="evidence" value="ECO:0007669"/>
    <property type="project" value="UniProtKB-KW"/>
</dbReference>
<dbReference type="InterPro" id="IPR042222">
    <property type="entry name" value="Dynein_2_N"/>
</dbReference>
<feature type="domain" description="Dynein heavy chain AAA 5 extension" evidence="20">
    <location>
        <begin position="2359"/>
        <end position="2480"/>
    </location>
</feature>
<dbReference type="InterPro" id="IPR026983">
    <property type="entry name" value="DHC"/>
</dbReference>
<feature type="region of interest" description="Disordered" evidence="13">
    <location>
        <begin position="4957"/>
        <end position="4978"/>
    </location>
</feature>
<accession>A0AAV7U7K2</accession>
<dbReference type="Pfam" id="PF17857">
    <property type="entry name" value="AAA_lid_1"/>
    <property type="match status" value="1"/>
</dbReference>
<keyword evidence="3" id="KW-0963">Cytoplasm</keyword>
<dbReference type="Pfam" id="PF12780">
    <property type="entry name" value="AAA_8"/>
    <property type="match status" value="1"/>
</dbReference>
<dbReference type="EMBL" id="JANPWB010000005">
    <property type="protein sequence ID" value="KAJ1184768.1"/>
    <property type="molecule type" value="Genomic_DNA"/>
</dbReference>
<dbReference type="InterPro" id="IPR041589">
    <property type="entry name" value="DNAH3_AAA_lid_1"/>
</dbReference>
<dbReference type="SUPFAM" id="SSF52540">
    <property type="entry name" value="P-loop containing nucleoside triphosphate hydrolases"/>
    <property type="match status" value="2"/>
</dbReference>
<feature type="domain" description="Dynein heavy chain tail" evidence="14">
    <location>
        <begin position="151"/>
        <end position="521"/>
    </location>
</feature>
<comment type="similarity">
    <text evidence="2">Belongs to the dynein heavy chain family.</text>
</comment>
<dbReference type="Pfam" id="PF08385">
    <property type="entry name" value="DHC_N1"/>
    <property type="match status" value="1"/>
</dbReference>
<protein>
    <recommendedName>
        <fullName evidence="25">Dynein heavy chain 14, axonemal</fullName>
    </recommendedName>
</protein>
<evidence type="ECO:0008006" key="25">
    <source>
        <dbReference type="Google" id="ProtNLM"/>
    </source>
</evidence>
<name>A0AAV7U7K2_PLEWA</name>
<dbReference type="Pfam" id="PF12777">
    <property type="entry name" value="MT"/>
    <property type="match status" value="1"/>
</dbReference>
<keyword evidence="4" id="KW-0493">Microtubule</keyword>
<comment type="caution">
    <text evidence="23">The sequence shown here is derived from an EMBL/GenBank/DDBJ whole genome shotgun (WGS) entry which is preliminary data.</text>
</comment>
<gene>
    <name evidence="23" type="ORF">NDU88_001571</name>
</gene>
<feature type="compositionally biased region" description="Basic and acidic residues" evidence="13">
    <location>
        <begin position="5220"/>
        <end position="5235"/>
    </location>
</feature>
<dbReference type="GO" id="GO:0045505">
    <property type="term" value="F:dynein intermediate chain binding"/>
    <property type="evidence" value="ECO:0007669"/>
    <property type="project" value="InterPro"/>
</dbReference>
<dbReference type="InterPro" id="IPR035699">
    <property type="entry name" value="AAA_6"/>
</dbReference>
<feature type="domain" description="Dynein heavy chain AAA module D4" evidence="18">
    <location>
        <begin position="2888"/>
        <end position="3151"/>
    </location>
</feature>
<evidence type="ECO:0000256" key="2">
    <source>
        <dbReference type="ARBA" id="ARBA00008887"/>
    </source>
</evidence>
<evidence type="ECO:0000259" key="21">
    <source>
        <dbReference type="Pfam" id="PF17857"/>
    </source>
</evidence>
<evidence type="ECO:0000259" key="20">
    <source>
        <dbReference type="Pfam" id="PF17852"/>
    </source>
</evidence>
<dbReference type="InterPro" id="IPR043157">
    <property type="entry name" value="Dynein_AAA1S"/>
</dbReference>
<feature type="region of interest" description="Disordered" evidence="13">
    <location>
        <begin position="3933"/>
        <end position="3957"/>
    </location>
</feature>
<dbReference type="PANTHER" id="PTHR46961:SF21">
    <property type="entry name" value="LOW QUALITY PROTEIN: DYNEIN BETA CHAIN, FLAGELLAR OUTER ARM-LIKE"/>
    <property type="match status" value="1"/>
</dbReference>